<dbReference type="Pfam" id="PF10497">
    <property type="entry name" value="zf-4CXXC_R1"/>
    <property type="match status" value="1"/>
</dbReference>
<keyword evidence="9" id="KW-0539">Nucleus</keyword>
<accession>A0AAV5I9N8</accession>
<organism evidence="12 13">
    <name type="scientific">Rubroshorea leprosula</name>
    <dbReference type="NCBI Taxonomy" id="152421"/>
    <lineage>
        <taxon>Eukaryota</taxon>
        <taxon>Viridiplantae</taxon>
        <taxon>Streptophyta</taxon>
        <taxon>Embryophyta</taxon>
        <taxon>Tracheophyta</taxon>
        <taxon>Spermatophyta</taxon>
        <taxon>Magnoliopsida</taxon>
        <taxon>eudicotyledons</taxon>
        <taxon>Gunneridae</taxon>
        <taxon>Pentapetalae</taxon>
        <taxon>rosids</taxon>
        <taxon>malvids</taxon>
        <taxon>Malvales</taxon>
        <taxon>Dipterocarpaceae</taxon>
        <taxon>Rubroshorea</taxon>
    </lineage>
</organism>
<gene>
    <name evidence="12" type="ORF">SLEP1_g8108</name>
</gene>
<keyword evidence="13" id="KW-1185">Reference proteome</keyword>
<feature type="domain" description="Zinc-finger" evidence="11">
    <location>
        <begin position="150"/>
        <end position="246"/>
    </location>
</feature>
<dbReference type="InterPro" id="IPR018866">
    <property type="entry name" value="Znf-4CXXC_R1"/>
</dbReference>
<evidence type="ECO:0000313" key="13">
    <source>
        <dbReference type="Proteomes" id="UP001054252"/>
    </source>
</evidence>
<dbReference type="Proteomes" id="UP001054252">
    <property type="component" value="Unassembled WGS sequence"/>
</dbReference>
<protein>
    <recommendedName>
        <fullName evidence="11">Zinc-finger domain-containing protein</fullName>
    </recommendedName>
</protein>
<evidence type="ECO:0000256" key="8">
    <source>
        <dbReference type="ARBA" id="ARBA00023163"/>
    </source>
</evidence>
<dbReference type="EMBL" id="BPVZ01000008">
    <property type="protein sequence ID" value="GKU94648.1"/>
    <property type="molecule type" value="Genomic_DNA"/>
</dbReference>
<evidence type="ECO:0000256" key="1">
    <source>
        <dbReference type="ARBA" id="ARBA00004123"/>
    </source>
</evidence>
<evidence type="ECO:0000256" key="6">
    <source>
        <dbReference type="ARBA" id="ARBA00022843"/>
    </source>
</evidence>
<comment type="subcellular location">
    <subcellularLocation>
        <location evidence="2">Cytoplasm</location>
    </subcellularLocation>
    <subcellularLocation>
        <location evidence="1">Nucleus</location>
    </subcellularLocation>
</comment>
<proteinExistence type="predicted"/>
<evidence type="ECO:0000256" key="7">
    <source>
        <dbReference type="ARBA" id="ARBA00023015"/>
    </source>
</evidence>
<keyword evidence="6" id="KW-0832">Ubl conjugation</keyword>
<name>A0AAV5I9N8_9ROSI</name>
<feature type="compositionally biased region" description="Basic and acidic residues" evidence="10">
    <location>
        <begin position="523"/>
        <end position="541"/>
    </location>
</feature>
<dbReference type="GO" id="GO:0005634">
    <property type="term" value="C:nucleus"/>
    <property type="evidence" value="ECO:0007669"/>
    <property type="project" value="UniProtKB-SubCell"/>
</dbReference>
<evidence type="ECO:0000256" key="10">
    <source>
        <dbReference type="SAM" id="MobiDB-lite"/>
    </source>
</evidence>
<keyword evidence="7" id="KW-0805">Transcription regulation</keyword>
<dbReference type="InterPro" id="IPR040221">
    <property type="entry name" value="CDCA7/CDA7L"/>
</dbReference>
<feature type="compositionally biased region" description="Basic and acidic residues" evidence="10">
    <location>
        <begin position="326"/>
        <end position="341"/>
    </location>
</feature>
<reference evidence="12 13" key="1">
    <citation type="journal article" date="2021" name="Commun. Biol.">
        <title>The genome of Shorea leprosula (Dipterocarpaceae) highlights the ecological relevance of drought in aseasonal tropical rainforests.</title>
        <authorList>
            <person name="Ng K.K.S."/>
            <person name="Kobayashi M.J."/>
            <person name="Fawcett J.A."/>
            <person name="Hatakeyama M."/>
            <person name="Paape T."/>
            <person name="Ng C.H."/>
            <person name="Ang C.C."/>
            <person name="Tnah L.H."/>
            <person name="Lee C.T."/>
            <person name="Nishiyama T."/>
            <person name="Sese J."/>
            <person name="O'Brien M.J."/>
            <person name="Copetti D."/>
            <person name="Mohd Noor M.I."/>
            <person name="Ong R.C."/>
            <person name="Putra M."/>
            <person name="Sireger I.Z."/>
            <person name="Indrioko S."/>
            <person name="Kosugi Y."/>
            <person name="Izuno A."/>
            <person name="Isagi Y."/>
            <person name="Lee S.L."/>
            <person name="Shimizu K.K."/>
        </authorList>
    </citation>
    <scope>NUCLEOTIDE SEQUENCE [LARGE SCALE GENOMIC DNA]</scope>
    <source>
        <strain evidence="12">214</strain>
    </source>
</reference>
<feature type="compositionally biased region" description="Basic and acidic residues" evidence="10">
    <location>
        <begin position="298"/>
        <end position="313"/>
    </location>
</feature>
<feature type="region of interest" description="Disordered" evidence="10">
    <location>
        <begin position="496"/>
        <end position="589"/>
    </location>
</feature>
<evidence type="ECO:0000256" key="9">
    <source>
        <dbReference type="ARBA" id="ARBA00023242"/>
    </source>
</evidence>
<feature type="region of interest" description="Disordered" evidence="10">
    <location>
        <begin position="297"/>
        <end position="341"/>
    </location>
</feature>
<evidence type="ECO:0000313" key="12">
    <source>
        <dbReference type="EMBL" id="GKU94648.1"/>
    </source>
</evidence>
<keyword evidence="5" id="KW-0597">Phosphoprotein</keyword>
<comment type="caution">
    <text evidence="12">The sequence shown here is derived from an EMBL/GenBank/DDBJ whole genome shotgun (WGS) entry which is preliminary data.</text>
</comment>
<evidence type="ECO:0000259" key="11">
    <source>
        <dbReference type="Pfam" id="PF10497"/>
    </source>
</evidence>
<evidence type="ECO:0000256" key="2">
    <source>
        <dbReference type="ARBA" id="ARBA00004496"/>
    </source>
</evidence>
<dbReference type="GO" id="GO:0006355">
    <property type="term" value="P:regulation of DNA-templated transcription"/>
    <property type="evidence" value="ECO:0007669"/>
    <property type="project" value="InterPro"/>
</dbReference>
<sequence length="645" mass="72282">MKKRASANPNLQLDCNGGIQTSKISLYEQSREERIKENLQRMQKLGIMDLSHKLNSLLPDKLTRKKNPSSTSYSCPLPPPGPVRRSSRLQNAAPVSYAEVGLAKKDEGVKLEVGTRPEVYTEEHEKLLGNTERSWTLFVDGYGKDGNRIYDPAKGKTCHQCRQKTLGHRTHCCKCNMVQGQFCGDCLYMRYGEHVLEAIENPNWVCPVCRGICNCSLCRNAKGWAPTGALYKKISQMGFKSVAHYLIQTRQAQTNIEKNPENRDPVSAKRSLSFPDAEAHPEEPYRDDSNHLGISKAQSEERDHDGFNSEKENNPAAIHQISVKESNLEQESKDAESEEIDLKANGHLGITELDFEDKKNAGFKVEHGESHLSLKEHDSSNMVLEPRFDGKYDFQSDEVTGMTVKGLDTIQAINNTFLLEEKKEVKEVLHSYNKNGKRIVRSGSDSKLKKRSLAAEPTVDSIAGRLRQRCKEVKDHNVQALNIMLSENELEKGELVHGDNQHGESSIGTENSIGGRLRQRRKEGKDHNEQLSENESEKEKQMLQGDSQHGESNIGTESSSKLKKRLTVASVPSADSIAGRLRQRRREGTDNDMKALLGMNKNTSDYKAVNHTSLGKEAGGNLKHTSSGTNLDSIVKRLRPRNRTM</sequence>
<dbReference type="PANTHER" id="PTHR31169:SF23">
    <property type="entry name" value="OS03G0572250 PROTEIN"/>
    <property type="match status" value="1"/>
</dbReference>
<evidence type="ECO:0000256" key="4">
    <source>
        <dbReference type="ARBA" id="ARBA00022499"/>
    </source>
</evidence>
<keyword evidence="4" id="KW-1017">Isopeptide bond</keyword>
<keyword evidence="8" id="KW-0804">Transcription</keyword>
<dbReference type="AlphaFoldDB" id="A0AAV5I9N8"/>
<feature type="region of interest" description="Disordered" evidence="10">
    <location>
        <begin position="62"/>
        <end position="87"/>
    </location>
</feature>
<keyword evidence="3" id="KW-0963">Cytoplasm</keyword>
<feature type="compositionally biased region" description="Polar residues" evidence="10">
    <location>
        <begin position="503"/>
        <end position="512"/>
    </location>
</feature>
<feature type="compositionally biased region" description="Polar residues" evidence="10">
    <location>
        <begin position="544"/>
        <end position="559"/>
    </location>
</feature>
<dbReference type="GO" id="GO:0005737">
    <property type="term" value="C:cytoplasm"/>
    <property type="evidence" value="ECO:0007669"/>
    <property type="project" value="UniProtKB-SubCell"/>
</dbReference>
<evidence type="ECO:0000256" key="5">
    <source>
        <dbReference type="ARBA" id="ARBA00022553"/>
    </source>
</evidence>
<dbReference type="PANTHER" id="PTHR31169">
    <property type="entry name" value="OS05G0300700 PROTEIN"/>
    <property type="match status" value="1"/>
</dbReference>
<evidence type="ECO:0000256" key="3">
    <source>
        <dbReference type="ARBA" id="ARBA00022490"/>
    </source>
</evidence>